<feature type="compositionally biased region" description="Low complexity" evidence="1">
    <location>
        <begin position="69"/>
        <end position="78"/>
    </location>
</feature>
<protein>
    <recommendedName>
        <fullName evidence="2">DUF6598 domain-containing protein</fullName>
    </recommendedName>
</protein>
<evidence type="ECO:0000313" key="4">
    <source>
        <dbReference type="Proteomes" id="UP001231189"/>
    </source>
</evidence>
<dbReference type="EMBL" id="JAUUTY010000004">
    <property type="protein sequence ID" value="KAK1653176.1"/>
    <property type="molecule type" value="Genomic_DNA"/>
</dbReference>
<dbReference type="Pfam" id="PF20241">
    <property type="entry name" value="DUF6598"/>
    <property type="match status" value="1"/>
</dbReference>
<name>A0AAD8WE56_LOLMU</name>
<dbReference type="Proteomes" id="UP001231189">
    <property type="component" value="Unassembled WGS sequence"/>
</dbReference>
<gene>
    <name evidence="3" type="ORF">QYE76_070981</name>
</gene>
<dbReference type="InterPro" id="IPR046533">
    <property type="entry name" value="DUF6598"/>
</dbReference>
<dbReference type="PANTHER" id="PTHR33065">
    <property type="entry name" value="OS07G0486400 PROTEIN"/>
    <property type="match status" value="1"/>
</dbReference>
<evidence type="ECO:0000259" key="2">
    <source>
        <dbReference type="Pfam" id="PF20241"/>
    </source>
</evidence>
<sequence length="473" mass="52365">MDFLWMAYHVPTSSNTTRIATEPSTTEALIPWPNCIVSMIPARGAPATPLLTSDDGSLMDEKRRLEYGRASSSSSSTAPLPPPPPRRGRVALRANGFPVDGMPRAEVIEYYTHRDGAIYKRSTAGSLSTLYRLHDTSETGLEPMMRSEPTENCSTNWRSCETHDPCTMMQIFSLKLAYPPPAGDQVQVYGFMAVRDTLDPLRNYVFNRSRDDPFIVQQEDGHIQMSGPKRGIRWHDMVLVEFDMRIKRGDDEEDDLQLIDGAVWFNDRTLTHCRVATERIDGDYGSVDICYGLLQSSVEATVQIRVAELLGGFSLHATAFYISGLVHQEIQLFDGVIPGPDGCQIYKLAKSVVGSGGMTVGEPYRNLVSSGGRRRYEPEKCAVAAGGGGQRYEVGKYVIAFPRSAKLALKLKIRQSGGSSDCDEVARFYISPASTHGSDPFAFDLGFATIHVNISWSTLPEPRLMSRRSLGMR</sequence>
<proteinExistence type="predicted"/>
<feature type="domain" description="DUF6598" evidence="2">
    <location>
        <begin position="168"/>
        <end position="353"/>
    </location>
</feature>
<organism evidence="3 4">
    <name type="scientific">Lolium multiflorum</name>
    <name type="common">Italian ryegrass</name>
    <name type="synonym">Lolium perenne subsp. multiflorum</name>
    <dbReference type="NCBI Taxonomy" id="4521"/>
    <lineage>
        <taxon>Eukaryota</taxon>
        <taxon>Viridiplantae</taxon>
        <taxon>Streptophyta</taxon>
        <taxon>Embryophyta</taxon>
        <taxon>Tracheophyta</taxon>
        <taxon>Spermatophyta</taxon>
        <taxon>Magnoliopsida</taxon>
        <taxon>Liliopsida</taxon>
        <taxon>Poales</taxon>
        <taxon>Poaceae</taxon>
        <taxon>BOP clade</taxon>
        <taxon>Pooideae</taxon>
        <taxon>Poodae</taxon>
        <taxon>Poeae</taxon>
        <taxon>Poeae Chloroplast Group 2 (Poeae type)</taxon>
        <taxon>Loliodinae</taxon>
        <taxon>Loliinae</taxon>
        <taxon>Lolium</taxon>
    </lineage>
</organism>
<comment type="caution">
    <text evidence="3">The sequence shown here is derived from an EMBL/GenBank/DDBJ whole genome shotgun (WGS) entry which is preliminary data.</text>
</comment>
<dbReference type="PANTHER" id="PTHR33065:SF211">
    <property type="entry name" value="DUF6598 DOMAIN-CONTAINING PROTEIN"/>
    <property type="match status" value="1"/>
</dbReference>
<accession>A0AAD8WE56</accession>
<reference evidence="3" key="1">
    <citation type="submission" date="2023-07" db="EMBL/GenBank/DDBJ databases">
        <title>A chromosome-level genome assembly of Lolium multiflorum.</title>
        <authorList>
            <person name="Chen Y."/>
            <person name="Copetti D."/>
            <person name="Kolliker R."/>
            <person name="Studer B."/>
        </authorList>
    </citation>
    <scope>NUCLEOTIDE SEQUENCE</scope>
    <source>
        <strain evidence="3">02402/16</strain>
        <tissue evidence="3">Leaf</tissue>
    </source>
</reference>
<keyword evidence="4" id="KW-1185">Reference proteome</keyword>
<feature type="region of interest" description="Disordered" evidence="1">
    <location>
        <begin position="66"/>
        <end position="88"/>
    </location>
</feature>
<evidence type="ECO:0000256" key="1">
    <source>
        <dbReference type="SAM" id="MobiDB-lite"/>
    </source>
</evidence>
<dbReference type="AlphaFoldDB" id="A0AAD8WE56"/>
<evidence type="ECO:0000313" key="3">
    <source>
        <dbReference type="EMBL" id="KAK1653176.1"/>
    </source>
</evidence>